<gene>
    <name evidence="10" type="ORF">OO17_26255</name>
</gene>
<organism evidence="10 11">
    <name type="scientific">Rhodopseudomonas palustris</name>
    <dbReference type="NCBI Taxonomy" id="1076"/>
    <lineage>
        <taxon>Bacteria</taxon>
        <taxon>Pseudomonadati</taxon>
        <taxon>Pseudomonadota</taxon>
        <taxon>Alphaproteobacteria</taxon>
        <taxon>Hyphomicrobiales</taxon>
        <taxon>Nitrobacteraceae</taxon>
        <taxon>Rhodopseudomonas</taxon>
    </lineage>
</organism>
<dbReference type="PANTHER" id="PTHR41523">
    <property type="entry name" value="TWO-COMPONENT SYSTEM SENSOR PROTEIN"/>
    <property type="match status" value="1"/>
</dbReference>
<evidence type="ECO:0000256" key="1">
    <source>
        <dbReference type="ARBA" id="ARBA00000085"/>
    </source>
</evidence>
<proteinExistence type="predicted"/>
<dbReference type="Gene3D" id="3.30.565.10">
    <property type="entry name" value="Histidine kinase-like ATPase, C-terminal domain"/>
    <property type="match status" value="1"/>
</dbReference>
<sequence length="362" mass="39538">MTGRRQATLVDAIVETVREPMLVLNRELRVVAASRSFCQTFTVNPRDTRGKLLYDIGGGDWDIPELRLLIGKILPERGAVENCEVEHNFRAIGLRTMRLNARHLVYARGARTNILLGIEDLTRERIRQRTQDEMLQEKDVLLGEIQHRIGNSLQIIANIMLVKALSVTSDETRRALTDAHDRVISIAAVQHCLHAAAPGGQIELIRYLNELCEAMSQSVISNRQAIAIEVVGSRARVSCTTAESLGLIVAELVINAVKYAFTKGNMHGRIRVCYTAHADDWCLVVADNGVGQPESDAPTTAGLGTGIIRALAERLGAQVKTVRNEHGTTIAITHAAAGSDDAARMQPAAPRRTGRAAARIEG</sequence>
<reference evidence="10 11" key="1">
    <citation type="submission" date="2014-11" db="EMBL/GenBank/DDBJ databases">
        <title>Genomics and ecophysiology of heterotrophic nitrogen fixing bacteria isolated from estuarine surface water.</title>
        <authorList>
            <person name="Bentzon-Tilia M."/>
            <person name="Severin I."/>
            <person name="Hansen L.H."/>
            <person name="Riemann L."/>
        </authorList>
    </citation>
    <scope>NUCLEOTIDE SEQUENCE [LARGE SCALE GENOMIC DNA]</scope>
    <source>
        <strain evidence="10 11">BAL398</strain>
    </source>
</reference>
<dbReference type="Pfam" id="PF13581">
    <property type="entry name" value="HATPase_c_2"/>
    <property type="match status" value="1"/>
</dbReference>
<dbReference type="InterPro" id="IPR036890">
    <property type="entry name" value="HATPase_C_sf"/>
</dbReference>
<feature type="domain" description="Histidine kinase/HSP90-like ATPase" evidence="9">
    <location>
        <begin position="240"/>
        <end position="338"/>
    </location>
</feature>
<keyword evidence="7" id="KW-0067">ATP-binding</keyword>
<dbReference type="PATRIC" id="fig|1076.23.peg.1739"/>
<dbReference type="AlphaFoldDB" id="A0A0D7E346"/>
<evidence type="ECO:0000256" key="7">
    <source>
        <dbReference type="ARBA" id="ARBA00022840"/>
    </source>
</evidence>
<dbReference type="SMART" id="SM00387">
    <property type="entry name" value="HATPase_c"/>
    <property type="match status" value="1"/>
</dbReference>
<evidence type="ECO:0000256" key="8">
    <source>
        <dbReference type="SAM" id="MobiDB-lite"/>
    </source>
</evidence>
<keyword evidence="3" id="KW-0597">Phosphoprotein</keyword>
<dbReference type="GO" id="GO:0004673">
    <property type="term" value="F:protein histidine kinase activity"/>
    <property type="evidence" value="ECO:0007669"/>
    <property type="project" value="UniProtKB-EC"/>
</dbReference>
<comment type="catalytic activity">
    <reaction evidence="1">
        <text>ATP + protein L-histidine = ADP + protein N-phospho-L-histidine.</text>
        <dbReference type="EC" id="2.7.13.3"/>
    </reaction>
</comment>
<accession>A0A0D7E346</accession>
<dbReference type="EMBL" id="JXXE01000648">
    <property type="protein sequence ID" value="KIZ34880.1"/>
    <property type="molecule type" value="Genomic_DNA"/>
</dbReference>
<dbReference type="PANTHER" id="PTHR41523:SF8">
    <property type="entry name" value="ETHYLENE RESPONSE SENSOR PROTEIN"/>
    <property type="match status" value="1"/>
</dbReference>
<evidence type="ECO:0000256" key="4">
    <source>
        <dbReference type="ARBA" id="ARBA00022679"/>
    </source>
</evidence>
<dbReference type="InterPro" id="IPR003594">
    <property type="entry name" value="HATPase_dom"/>
</dbReference>
<feature type="compositionally biased region" description="Low complexity" evidence="8">
    <location>
        <begin position="347"/>
        <end position="362"/>
    </location>
</feature>
<evidence type="ECO:0000313" key="10">
    <source>
        <dbReference type="EMBL" id="KIZ34880.1"/>
    </source>
</evidence>
<dbReference type="GO" id="GO:0005524">
    <property type="term" value="F:ATP binding"/>
    <property type="evidence" value="ECO:0007669"/>
    <property type="project" value="UniProtKB-KW"/>
</dbReference>
<keyword evidence="6" id="KW-0418">Kinase</keyword>
<evidence type="ECO:0000256" key="5">
    <source>
        <dbReference type="ARBA" id="ARBA00022741"/>
    </source>
</evidence>
<evidence type="ECO:0000259" key="9">
    <source>
        <dbReference type="SMART" id="SM00387"/>
    </source>
</evidence>
<dbReference type="Proteomes" id="UP000032515">
    <property type="component" value="Unassembled WGS sequence"/>
</dbReference>
<dbReference type="Gene3D" id="3.30.450.20">
    <property type="entry name" value="PAS domain"/>
    <property type="match status" value="1"/>
</dbReference>
<name>A0A0D7E346_RHOPL</name>
<feature type="region of interest" description="Disordered" evidence="8">
    <location>
        <begin position="341"/>
        <end position="362"/>
    </location>
</feature>
<dbReference type="SUPFAM" id="SSF55874">
    <property type="entry name" value="ATPase domain of HSP90 chaperone/DNA topoisomerase II/histidine kinase"/>
    <property type="match status" value="1"/>
</dbReference>
<dbReference type="InterPro" id="IPR035965">
    <property type="entry name" value="PAS-like_dom_sf"/>
</dbReference>
<protein>
    <recommendedName>
        <fullName evidence="2">histidine kinase</fullName>
        <ecNumber evidence="2">2.7.13.3</ecNumber>
    </recommendedName>
</protein>
<dbReference type="SUPFAM" id="SSF55785">
    <property type="entry name" value="PYP-like sensor domain (PAS domain)"/>
    <property type="match status" value="1"/>
</dbReference>
<evidence type="ECO:0000256" key="3">
    <source>
        <dbReference type="ARBA" id="ARBA00022553"/>
    </source>
</evidence>
<comment type="caution">
    <text evidence="10">The sequence shown here is derived from an EMBL/GenBank/DDBJ whole genome shotgun (WGS) entry which is preliminary data.</text>
</comment>
<evidence type="ECO:0000313" key="11">
    <source>
        <dbReference type="Proteomes" id="UP000032515"/>
    </source>
</evidence>
<dbReference type="InterPro" id="IPR011495">
    <property type="entry name" value="Sig_transdc_His_kin_sub2_dim/P"/>
</dbReference>
<dbReference type="Pfam" id="PF07568">
    <property type="entry name" value="HisKA_2"/>
    <property type="match status" value="1"/>
</dbReference>
<keyword evidence="5" id="KW-0547">Nucleotide-binding</keyword>
<dbReference type="EC" id="2.7.13.3" evidence="2"/>
<keyword evidence="4" id="KW-0808">Transferase</keyword>
<evidence type="ECO:0000256" key="6">
    <source>
        <dbReference type="ARBA" id="ARBA00022777"/>
    </source>
</evidence>
<evidence type="ECO:0000256" key="2">
    <source>
        <dbReference type="ARBA" id="ARBA00012438"/>
    </source>
</evidence>